<keyword evidence="2" id="KW-1185">Reference proteome</keyword>
<evidence type="ECO:0000313" key="2">
    <source>
        <dbReference type="Proteomes" id="UP000015527"/>
    </source>
</evidence>
<dbReference type="Pfam" id="PF13852">
    <property type="entry name" value="DUF4197"/>
    <property type="match status" value="1"/>
</dbReference>
<protein>
    <recommendedName>
        <fullName evidence="3">DUF4197 domain-containing protein</fullName>
    </recommendedName>
</protein>
<proteinExistence type="predicted"/>
<dbReference type="EMBL" id="ATHL01000083">
    <property type="protein sequence ID" value="EQB13908.1"/>
    <property type="molecule type" value="Genomic_DNA"/>
</dbReference>
<dbReference type="Proteomes" id="UP000015527">
    <property type="component" value="Unassembled WGS sequence"/>
</dbReference>
<reference evidence="1 2" key="1">
    <citation type="journal article" date="2013" name="Genome Announc.">
        <title>Genome Sequence of Novosphingobium lindaniclasticum LE124T, Isolated from a Hexachlorocyclohexane Dumpsite.</title>
        <authorList>
            <person name="Saxena A."/>
            <person name="Nayyar N."/>
            <person name="Sangwan N."/>
            <person name="Kumari R."/>
            <person name="Khurana J.P."/>
            <person name="Lal R."/>
        </authorList>
    </citation>
    <scope>NUCLEOTIDE SEQUENCE [LARGE SCALE GENOMIC DNA]</scope>
    <source>
        <strain evidence="1 2">LE124</strain>
    </source>
</reference>
<accession>T0HP29</accession>
<comment type="caution">
    <text evidence="1">The sequence shown here is derived from an EMBL/GenBank/DDBJ whole genome shotgun (WGS) entry which is preliminary data.</text>
</comment>
<evidence type="ECO:0008006" key="3">
    <source>
        <dbReference type="Google" id="ProtNLM"/>
    </source>
</evidence>
<evidence type="ECO:0000313" key="1">
    <source>
        <dbReference type="EMBL" id="EQB13908.1"/>
    </source>
</evidence>
<dbReference type="eggNOG" id="ENOG502ZY8N">
    <property type="taxonomic scope" value="Bacteria"/>
</dbReference>
<organism evidence="1 2">
    <name type="scientific">Novosphingobium lindaniclasticum LE124</name>
    <dbReference type="NCBI Taxonomy" id="1096930"/>
    <lineage>
        <taxon>Bacteria</taxon>
        <taxon>Pseudomonadati</taxon>
        <taxon>Pseudomonadota</taxon>
        <taxon>Alphaproteobacteria</taxon>
        <taxon>Sphingomonadales</taxon>
        <taxon>Sphingomonadaceae</taxon>
        <taxon>Novosphingobium</taxon>
    </lineage>
</organism>
<dbReference type="AlphaFoldDB" id="T0HP29"/>
<name>T0HP29_9SPHN</name>
<gene>
    <name evidence="1" type="ORF">L284_13275</name>
</gene>
<sequence length="251" mass="26207">MKELMMVNWGTGDNSAEPAGEAGSDWSRRGVLMGLLATGVLMLPGCSTLAGSGAGGPGSANADPVRRLMRTSSERAFAWLGQPEGFWTSPVARIPMPVLFGRPGRTTTGVLKSKAFRDKLQYQLNLFATPGARVAGPLVLKTAQSVPISNPAEVLVGGNTAATTLLRRAMGPALVNAMIPEIERAIKEAQDTTLNRAIAALKGVTVQDTAHALALDADNGIWYEIGAAEAAIRQDPAETGDAVLIGAFKKS</sequence>
<dbReference type="PATRIC" id="fig|1096930.3.peg.2646"/>
<dbReference type="InterPro" id="IPR025245">
    <property type="entry name" value="DUF4197"/>
</dbReference>